<protein>
    <submittedName>
        <fullName evidence="2">SGNH/GDSL hydrolase family protein</fullName>
    </submittedName>
</protein>
<accession>A0A3R6K229</accession>
<dbReference type="SUPFAM" id="SSF52266">
    <property type="entry name" value="SGNH hydrolase"/>
    <property type="match status" value="1"/>
</dbReference>
<dbReference type="InterPro" id="IPR013830">
    <property type="entry name" value="SGNH_hydro"/>
</dbReference>
<comment type="caution">
    <text evidence="2">The sequence shown here is derived from an EMBL/GenBank/DDBJ whole genome shotgun (WGS) entry which is preliminary data.</text>
</comment>
<organism evidence="2 3">
    <name type="scientific">Roseburia inulinivorans</name>
    <dbReference type="NCBI Taxonomy" id="360807"/>
    <lineage>
        <taxon>Bacteria</taxon>
        <taxon>Bacillati</taxon>
        <taxon>Bacillota</taxon>
        <taxon>Clostridia</taxon>
        <taxon>Lachnospirales</taxon>
        <taxon>Lachnospiraceae</taxon>
        <taxon>Roseburia</taxon>
    </lineage>
</organism>
<sequence length="379" mass="42473">MKYQINYENAMSNHGNWDRICRVMQRASEGESLVIGFLGGSITMGSLSSTPQTCYAYHVYEWWCRTFPNAKFSYINAGIGATDSQFGCARAESDLLRYEPDFVVVDFSVNDESTEHFLETYEGVIRKLYYAEKKPAVMLLHNVYYHDGSNAQLQHAKIARHYDIPAVSMQSSIYPELLAGRIENRAITPDDLHPNDDGHELVASVIIHVLEQIRVSAGMEVKSDSGEAEKVPLTANAYEDSIRYQNDSAVFTANGFVADQDRQDGITDIFKNGWTANQKGATITFEVEGSCIGIQYRKTIKLPAPVAEVVIDDDSTHAVRLDANFDETWGDKLQLDTIAEHIEKGKHKVQITITETHETDQLPFYLVSVIASGKEIINI</sequence>
<dbReference type="AlphaFoldDB" id="A0A3R6K229"/>
<dbReference type="InterPro" id="IPR036514">
    <property type="entry name" value="SGNH_hydro_sf"/>
</dbReference>
<dbReference type="Proteomes" id="UP000283701">
    <property type="component" value="Unassembled WGS sequence"/>
</dbReference>
<dbReference type="CDD" id="cd00229">
    <property type="entry name" value="SGNH_hydrolase"/>
    <property type="match status" value="1"/>
</dbReference>
<evidence type="ECO:0000313" key="2">
    <source>
        <dbReference type="EMBL" id="RHF84209.1"/>
    </source>
</evidence>
<proteinExistence type="predicted"/>
<gene>
    <name evidence="2" type="ORF">DW654_08610</name>
</gene>
<dbReference type="RefSeq" id="WP_118203048.1">
    <property type="nucleotide sequence ID" value="NZ_QRHP01000008.1"/>
</dbReference>
<dbReference type="Gene3D" id="3.40.50.1110">
    <property type="entry name" value="SGNH hydrolase"/>
    <property type="match status" value="1"/>
</dbReference>
<dbReference type="PANTHER" id="PTHR34407:SF1">
    <property type="entry name" value="SGNH HYDROLASE-TYPE ESTERASE DOMAIN-CONTAINING PROTEIN"/>
    <property type="match status" value="1"/>
</dbReference>
<dbReference type="Pfam" id="PF13472">
    <property type="entry name" value="Lipase_GDSL_2"/>
    <property type="match status" value="1"/>
</dbReference>
<reference evidence="2 3" key="1">
    <citation type="submission" date="2018-08" db="EMBL/GenBank/DDBJ databases">
        <title>A genome reference for cultivated species of the human gut microbiota.</title>
        <authorList>
            <person name="Zou Y."/>
            <person name="Xue W."/>
            <person name="Luo G."/>
        </authorList>
    </citation>
    <scope>NUCLEOTIDE SEQUENCE [LARGE SCALE GENOMIC DNA]</scope>
    <source>
        <strain evidence="2 3">AM23-23AC</strain>
    </source>
</reference>
<name>A0A3R6K229_9FIRM</name>
<feature type="domain" description="SGNH hydrolase-type esterase" evidence="1">
    <location>
        <begin position="37"/>
        <end position="201"/>
    </location>
</feature>
<dbReference type="GO" id="GO:0016787">
    <property type="term" value="F:hydrolase activity"/>
    <property type="evidence" value="ECO:0007669"/>
    <property type="project" value="UniProtKB-KW"/>
</dbReference>
<dbReference type="EMBL" id="QRHP01000008">
    <property type="protein sequence ID" value="RHF84209.1"/>
    <property type="molecule type" value="Genomic_DNA"/>
</dbReference>
<evidence type="ECO:0000259" key="1">
    <source>
        <dbReference type="Pfam" id="PF13472"/>
    </source>
</evidence>
<evidence type="ECO:0000313" key="3">
    <source>
        <dbReference type="Proteomes" id="UP000283701"/>
    </source>
</evidence>
<keyword evidence="2" id="KW-0378">Hydrolase</keyword>
<dbReference type="PANTHER" id="PTHR34407">
    <property type="entry name" value="EXPRESSED PROTEIN"/>
    <property type="match status" value="1"/>
</dbReference>